<dbReference type="InterPro" id="IPR020019">
    <property type="entry name" value="AcTrfase_PglD-like"/>
</dbReference>
<evidence type="ECO:0000256" key="1">
    <source>
        <dbReference type="ARBA" id="ARBA00007274"/>
    </source>
</evidence>
<proteinExistence type="inferred from homology"/>
<evidence type="ECO:0000256" key="4">
    <source>
        <dbReference type="ARBA" id="ARBA00023315"/>
    </source>
</evidence>
<dbReference type="InterPro" id="IPR050179">
    <property type="entry name" value="Trans_hexapeptide_repeat"/>
</dbReference>
<accession>A0ABS0TIG1</accession>
<dbReference type="Proteomes" id="UP000635665">
    <property type="component" value="Unassembled WGS sequence"/>
</dbReference>
<dbReference type="PANTHER" id="PTHR43300">
    <property type="entry name" value="ACETYLTRANSFERASE"/>
    <property type="match status" value="1"/>
</dbReference>
<dbReference type="Pfam" id="PF17836">
    <property type="entry name" value="PglD_N"/>
    <property type="match status" value="1"/>
</dbReference>
<dbReference type="PROSITE" id="PS00101">
    <property type="entry name" value="HEXAPEP_TRANSFERASES"/>
    <property type="match status" value="1"/>
</dbReference>
<keyword evidence="2" id="KW-0808">Transferase</keyword>
<dbReference type="InterPro" id="IPR001451">
    <property type="entry name" value="Hexapep"/>
</dbReference>
<comment type="caution">
    <text evidence="6">The sequence shown here is derived from an EMBL/GenBank/DDBJ whole genome shotgun (WGS) entry which is preliminary data.</text>
</comment>
<evidence type="ECO:0000313" key="6">
    <source>
        <dbReference type="EMBL" id="MBI6119778.1"/>
    </source>
</evidence>
<dbReference type="EMBL" id="JAEHNY010000005">
    <property type="protein sequence ID" value="MBI6119778.1"/>
    <property type="molecule type" value="Genomic_DNA"/>
</dbReference>
<dbReference type="SUPFAM" id="SSF51161">
    <property type="entry name" value="Trimeric LpxA-like enzymes"/>
    <property type="match status" value="1"/>
</dbReference>
<dbReference type="CDD" id="cd03360">
    <property type="entry name" value="LbH_AT_putative"/>
    <property type="match status" value="1"/>
</dbReference>
<dbReference type="InterPro" id="IPR041561">
    <property type="entry name" value="PglD_N"/>
</dbReference>
<dbReference type="Gene3D" id="3.40.50.20">
    <property type="match status" value="1"/>
</dbReference>
<dbReference type="NCBIfam" id="TIGR03570">
    <property type="entry name" value="NeuD_NnaD"/>
    <property type="match status" value="1"/>
</dbReference>
<evidence type="ECO:0000259" key="5">
    <source>
        <dbReference type="Pfam" id="PF17836"/>
    </source>
</evidence>
<dbReference type="PANTHER" id="PTHR43300:SF7">
    <property type="entry name" value="UDP-N-ACETYLBACILLOSAMINE N-ACETYLTRANSFERASE"/>
    <property type="match status" value="1"/>
</dbReference>
<evidence type="ECO:0000256" key="2">
    <source>
        <dbReference type="ARBA" id="ARBA00022679"/>
    </source>
</evidence>
<dbReference type="Pfam" id="PF00132">
    <property type="entry name" value="Hexapep"/>
    <property type="match status" value="2"/>
</dbReference>
<comment type="similarity">
    <text evidence="1">Belongs to the transferase hexapeptide repeat family.</text>
</comment>
<dbReference type="RefSeq" id="WP_198638334.1">
    <property type="nucleotide sequence ID" value="NZ_JAEHNY010000005.1"/>
</dbReference>
<name>A0ABS0TIG1_9FLAO</name>
<sequence>MNIYGASGHGKVVYDIVKSRNLQIDAIFDDNVEIKKFLGLKVTHKPTEDQLASPSVFAIGDNMIRKSVARRFTGAIAEALSHTSAIISDNIKMGAGTVVMPGAIINSGSSIGEHCIINSGAVVEHDVQLEDFVHIAPNTVITGNVNIGEGTQVGTGASVIPGVKIGKWASIGAGAVIIEDVPDFAVVVGNPGKIIKYLNE</sequence>
<dbReference type="InterPro" id="IPR018357">
    <property type="entry name" value="Hexapep_transf_CS"/>
</dbReference>
<dbReference type="InterPro" id="IPR011004">
    <property type="entry name" value="Trimer_LpxA-like_sf"/>
</dbReference>
<gene>
    <name evidence="6" type="ORF">I6U50_07055</name>
</gene>
<protein>
    <submittedName>
        <fullName evidence="6">Acetyltransferase</fullName>
    </submittedName>
</protein>
<keyword evidence="4" id="KW-0012">Acyltransferase</keyword>
<evidence type="ECO:0000256" key="3">
    <source>
        <dbReference type="ARBA" id="ARBA00022737"/>
    </source>
</evidence>
<organism evidence="6 7">
    <name type="scientific">Salegentibacter maritimus</name>
    <dbReference type="NCBI Taxonomy" id="2794347"/>
    <lineage>
        <taxon>Bacteria</taxon>
        <taxon>Pseudomonadati</taxon>
        <taxon>Bacteroidota</taxon>
        <taxon>Flavobacteriia</taxon>
        <taxon>Flavobacteriales</taxon>
        <taxon>Flavobacteriaceae</taxon>
        <taxon>Salegentibacter</taxon>
    </lineage>
</organism>
<keyword evidence="3" id="KW-0677">Repeat</keyword>
<reference evidence="6 7" key="1">
    <citation type="submission" date="2020-12" db="EMBL/GenBank/DDBJ databases">
        <title>Salegentibacter orientalis sp. nov., isolated from costal sediment.</title>
        <authorList>
            <person name="Lian F.-B."/>
        </authorList>
    </citation>
    <scope>NUCLEOTIDE SEQUENCE [LARGE SCALE GENOMIC DNA]</scope>
    <source>
        <strain evidence="6 7">F60176</strain>
    </source>
</reference>
<evidence type="ECO:0000313" key="7">
    <source>
        <dbReference type="Proteomes" id="UP000635665"/>
    </source>
</evidence>
<dbReference type="Gene3D" id="2.160.10.10">
    <property type="entry name" value="Hexapeptide repeat proteins"/>
    <property type="match status" value="1"/>
</dbReference>
<feature type="domain" description="PglD N-terminal" evidence="5">
    <location>
        <begin position="3"/>
        <end position="71"/>
    </location>
</feature>
<keyword evidence="7" id="KW-1185">Reference proteome</keyword>